<evidence type="ECO:0000259" key="12">
    <source>
        <dbReference type="Pfam" id="PF17831"/>
    </source>
</evidence>
<evidence type="ECO:0000256" key="8">
    <source>
        <dbReference type="ARBA" id="ARBA00051231"/>
    </source>
</evidence>
<feature type="domain" description="Pyruvate dehydrogenase E1 component middle" evidence="12">
    <location>
        <begin position="468"/>
        <end position="694"/>
    </location>
</feature>
<comment type="catalytic activity">
    <reaction evidence="8 9">
        <text>N(6)-[(R)-lipoyl]-L-lysyl-[protein] + pyruvate + H(+) = N(6)-[(R)-S(8)-acetyldihydrolipoyl]-L-lysyl-[protein] + CO2</text>
        <dbReference type="Rhea" id="RHEA:19189"/>
        <dbReference type="Rhea" id="RHEA-COMP:10474"/>
        <dbReference type="Rhea" id="RHEA-COMP:10478"/>
        <dbReference type="ChEBI" id="CHEBI:15361"/>
        <dbReference type="ChEBI" id="CHEBI:15378"/>
        <dbReference type="ChEBI" id="CHEBI:16526"/>
        <dbReference type="ChEBI" id="CHEBI:83099"/>
        <dbReference type="ChEBI" id="CHEBI:83111"/>
        <dbReference type="EC" id="1.2.4.1"/>
    </reaction>
</comment>
<evidence type="ECO:0000256" key="9">
    <source>
        <dbReference type="PIRNR" id="PIRNR000156"/>
    </source>
</evidence>
<dbReference type="Pfam" id="PF22613">
    <property type="entry name" value="Transketolase_C_1"/>
    <property type="match status" value="1"/>
</dbReference>
<feature type="domain" description="Transketolase N-terminal" evidence="11">
    <location>
        <begin position="97"/>
        <end position="289"/>
    </location>
</feature>
<evidence type="ECO:0000256" key="1">
    <source>
        <dbReference type="ARBA" id="ARBA00001964"/>
    </source>
</evidence>
<keyword evidence="15" id="KW-1185">Reference proteome</keyword>
<name>A0A1I5VI96_9RHOB</name>
<organism evidence="14 15">
    <name type="scientific">Roseivivax halotolerans</name>
    <dbReference type="NCBI Taxonomy" id="93684"/>
    <lineage>
        <taxon>Bacteria</taxon>
        <taxon>Pseudomonadati</taxon>
        <taxon>Pseudomonadota</taxon>
        <taxon>Alphaproteobacteria</taxon>
        <taxon>Rhodobacterales</taxon>
        <taxon>Roseobacteraceae</taxon>
        <taxon>Roseivivax</taxon>
    </lineage>
</organism>
<reference evidence="15" key="1">
    <citation type="submission" date="2016-10" db="EMBL/GenBank/DDBJ databases">
        <authorList>
            <person name="Varghese N."/>
            <person name="Submissions S."/>
        </authorList>
    </citation>
    <scope>NUCLEOTIDE SEQUENCE [LARGE SCALE GENOMIC DNA]</scope>
    <source>
        <strain evidence="15">JCM 10271</strain>
    </source>
</reference>
<keyword evidence="6 9" id="KW-0786">Thiamine pyrophosphate</keyword>
<keyword evidence="5 9" id="KW-0560">Oxidoreductase</keyword>
<dbReference type="InterPro" id="IPR004660">
    <property type="entry name" value="PDH_E1"/>
</dbReference>
<evidence type="ECO:0000256" key="2">
    <source>
        <dbReference type="ARBA" id="ARBA00003157"/>
    </source>
</evidence>
<evidence type="ECO:0000256" key="10">
    <source>
        <dbReference type="PIRSR" id="PIRSR000156-1"/>
    </source>
</evidence>
<dbReference type="FunFam" id="3.40.50.970:FF:000009">
    <property type="entry name" value="Pyruvate dehydrogenase E1 component"/>
    <property type="match status" value="1"/>
</dbReference>
<dbReference type="FunFam" id="3.40.50.970:FF:000011">
    <property type="entry name" value="Pyruvate dehydrogenase E1 component"/>
    <property type="match status" value="1"/>
</dbReference>
<dbReference type="CDD" id="cd02017">
    <property type="entry name" value="TPP_E1_EcPDC_like"/>
    <property type="match status" value="1"/>
</dbReference>
<dbReference type="InterPro" id="IPR041621">
    <property type="entry name" value="PDH_E1_M"/>
</dbReference>
<dbReference type="GO" id="GO:0000287">
    <property type="term" value="F:magnesium ion binding"/>
    <property type="evidence" value="ECO:0007669"/>
    <property type="project" value="UniProtKB-ARBA"/>
</dbReference>
<dbReference type="SUPFAM" id="SSF52922">
    <property type="entry name" value="TK C-terminal domain-like"/>
    <property type="match status" value="1"/>
</dbReference>
<dbReference type="AlphaFoldDB" id="A0A1I5VI96"/>
<comment type="cofactor">
    <cofactor evidence="10">
        <name>Mg(2+)</name>
        <dbReference type="ChEBI" id="CHEBI:18420"/>
    </cofactor>
</comment>
<dbReference type="Gene3D" id="3.40.50.970">
    <property type="match status" value="2"/>
</dbReference>
<comment type="cofactor">
    <cofactor evidence="1 9">
        <name>thiamine diphosphate</name>
        <dbReference type="ChEBI" id="CHEBI:58937"/>
    </cofactor>
</comment>
<dbReference type="SUPFAM" id="SSF52518">
    <property type="entry name" value="Thiamin diphosphate-binding fold (THDP-binding)"/>
    <property type="match status" value="2"/>
</dbReference>
<dbReference type="Gene3D" id="3.40.50.920">
    <property type="match status" value="1"/>
</dbReference>
<dbReference type="InterPro" id="IPR009014">
    <property type="entry name" value="Transketo_C/PFOR_II"/>
</dbReference>
<keyword evidence="10" id="KW-0479">Metal-binding</keyword>
<evidence type="ECO:0000313" key="14">
    <source>
        <dbReference type="EMBL" id="SFQ07235.1"/>
    </source>
</evidence>
<feature type="domain" description="Transketolase-like C-terminal" evidence="13">
    <location>
        <begin position="707"/>
        <end position="841"/>
    </location>
</feature>
<evidence type="ECO:0000256" key="7">
    <source>
        <dbReference type="ARBA" id="ARBA00023317"/>
    </source>
</evidence>
<dbReference type="InterPro" id="IPR029061">
    <property type="entry name" value="THDP-binding"/>
</dbReference>
<accession>A0A1I5VI96</accession>
<sequence length="883" mass="99161">MKDTPNDIDPVESKEWQEAIEDVIQRDGPNRAHFLLDKAVSQARAAGANLPFTATTPYQNTISPDDEIDVPGDMEMEWRIRTINRWNAMATVVRANKEKDGIGGHIASFASSAALYDVGLNHFWRAKSTMHGGDLVFFQGHVIPGIYARSFMEGRLSEEDLKSFRSEVDGGLSSYPHPWLMPDYWQFPTVSMGLGPMMAVYQARFMKYLHNRGLIDMGDRKVWAFLGDGEMDEPESLGAISIAAREGLDNLIFVINCNLQRLDGPVRGNSKIVQELEGNFRGAGWQVLKLLWGRGWDELLERDTSGKLRQLMDETIDGDYQTFKSKDGAYIREHFFGKYPETAELVKDWTDDEIWGLRRGGHDIKKVYNAYHRATHTEGQPTCILVKTVKGYGMGTAGEGMNIAHQSKKMQVDQLKAMRDRFRIPIEDNDLEKVPFVTLNNAQKSYLADRRKELGGEFPKRSADAPKLEVPGLDKFKKELQSSGDREFSSTMAFVRIMTTLLRDKEIGKYVVPIVPDESRTFGMEGLFRSVGIYNPLGQNYTPQDADQMAYYKESKDGQVLQEGINEAGAMSDWIAAATAYSTHGVPMIPFYIFYSMFGFQRIGDFAWAAGDSRARGFMLGGTAGRTTLNGEGLQHEDGHSHILASTVPNCISYDPTFSYEVAVIVQNGLQRMYADQEDVYYYITLMNENYAHPEMPTGAEEGIIKGLYRMQKTSRPGKKHVNLMGSGTILIQAIRAAEMLKEDFGVSSDIWSATSFNELARDGQDAMRHNRLNPLGEERVPYVTQLLDGVKGPVIAATDYMKNFAEQIRAFVPQRYTVLGTDGFGRSDSRENLRRFFEVDANHIAAAAMADLYRDGAVSEKDLQKALDKYNIDGGKPNPRLS</sequence>
<dbReference type="EC" id="1.2.4.1" evidence="3 9"/>
<dbReference type="InterPro" id="IPR035807">
    <property type="entry name" value="PDC_E1_N"/>
</dbReference>
<proteinExistence type="predicted"/>
<keyword evidence="7 9" id="KW-0670">Pyruvate</keyword>
<keyword evidence="10" id="KW-0460">Magnesium</keyword>
<dbReference type="STRING" id="93684.SAMN05421853_101535"/>
<gene>
    <name evidence="14" type="ORF">SAMN05421853_101535</name>
</gene>
<dbReference type="NCBIfam" id="TIGR00759">
    <property type="entry name" value="aceE"/>
    <property type="match status" value="1"/>
</dbReference>
<feature type="binding site" evidence="10">
    <location>
        <position position="258"/>
    </location>
    <ligand>
        <name>Mg(2+)</name>
        <dbReference type="ChEBI" id="CHEBI:18420"/>
    </ligand>
</feature>
<comment type="function">
    <text evidence="2 9">Component of the pyruvate dehydrogenase (PDH) complex, that catalyzes the overall conversion of pyruvate to acetyl-CoA and CO(2).</text>
</comment>
<evidence type="ECO:0000256" key="3">
    <source>
        <dbReference type="ARBA" id="ARBA00012281"/>
    </source>
</evidence>
<dbReference type="InterPro" id="IPR005474">
    <property type="entry name" value="Transketolase_N"/>
</dbReference>
<evidence type="ECO:0000313" key="15">
    <source>
        <dbReference type="Proteomes" id="UP000243106"/>
    </source>
</evidence>
<evidence type="ECO:0000256" key="5">
    <source>
        <dbReference type="ARBA" id="ARBA00023002"/>
    </source>
</evidence>
<dbReference type="PANTHER" id="PTHR43825">
    <property type="entry name" value="PYRUVATE DEHYDROGENASE E1 COMPONENT"/>
    <property type="match status" value="1"/>
</dbReference>
<dbReference type="Proteomes" id="UP000243106">
    <property type="component" value="Unassembled WGS sequence"/>
</dbReference>
<protein>
    <recommendedName>
        <fullName evidence="4 9">Pyruvate dehydrogenase E1 component</fullName>
        <ecNumber evidence="3 9">1.2.4.1</ecNumber>
    </recommendedName>
</protein>
<feature type="binding site" evidence="10">
    <location>
        <position position="228"/>
    </location>
    <ligand>
        <name>Mg(2+)</name>
        <dbReference type="ChEBI" id="CHEBI:18420"/>
    </ligand>
</feature>
<dbReference type="InterPro" id="IPR051157">
    <property type="entry name" value="PDH/Transketolase"/>
</dbReference>
<feature type="binding site" evidence="10">
    <location>
        <position position="260"/>
    </location>
    <ligand>
        <name>Mg(2+)</name>
        <dbReference type="ChEBI" id="CHEBI:18420"/>
    </ligand>
</feature>
<dbReference type="GO" id="GO:0004739">
    <property type="term" value="F:pyruvate dehydrogenase (acetyl-transferring) activity"/>
    <property type="evidence" value="ECO:0007669"/>
    <property type="project" value="UniProtKB-EC"/>
</dbReference>
<dbReference type="InterPro" id="IPR055152">
    <property type="entry name" value="Transketolase-like_C_2"/>
</dbReference>
<evidence type="ECO:0000256" key="4">
    <source>
        <dbReference type="ARBA" id="ARBA00017172"/>
    </source>
</evidence>
<dbReference type="PIRSF" id="PIRSF000156">
    <property type="entry name" value="Pyruvate_dh_E1"/>
    <property type="match status" value="1"/>
</dbReference>
<evidence type="ECO:0000259" key="11">
    <source>
        <dbReference type="Pfam" id="PF00456"/>
    </source>
</evidence>
<dbReference type="Pfam" id="PF17831">
    <property type="entry name" value="PDH_E1_M"/>
    <property type="match status" value="1"/>
</dbReference>
<dbReference type="PANTHER" id="PTHR43825:SF3">
    <property type="entry name" value="PYRUVATE DEHYDROGENASE E1 COMPONENT"/>
    <property type="match status" value="1"/>
</dbReference>
<evidence type="ECO:0000259" key="13">
    <source>
        <dbReference type="Pfam" id="PF22613"/>
    </source>
</evidence>
<dbReference type="EMBL" id="FOXV01000001">
    <property type="protein sequence ID" value="SFQ07235.1"/>
    <property type="molecule type" value="Genomic_DNA"/>
</dbReference>
<dbReference type="RefSeq" id="WP_093009215.1">
    <property type="nucleotide sequence ID" value="NZ_FOXV01000001.1"/>
</dbReference>
<evidence type="ECO:0000256" key="6">
    <source>
        <dbReference type="ARBA" id="ARBA00023052"/>
    </source>
</evidence>
<dbReference type="Pfam" id="PF00456">
    <property type="entry name" value="Transketolase_N"/>
    <property type="match status" value="1"/>
</dbReference>